<gene>
    <name evidence="8" type="primary">POLR2G</name>
</gene>
<dbReference type="Ensembl" id="ENSTGUT00000038114.1">
    <property type="protein sequence ID" value="ENSTGUP00000027994.1"/>
    <property type="gene ID" value="ENSTGUG00000014456.2"/>
</dbReference>
<keyword evidence="9" id="KW-1185">Reference proteome</keyword>
<dbReference type="PANTHER" id="PTHR12709:SF4">
    <property type="entry name" value="DNA-DIRECTED RNA POLYMERASE II SUBUNIT RPB7"/>
    <property type="match status" value="1"/>
</dbReference>
<dbReference type="SUPFAM" id="SSF88798">
    <property type="entry name" value="N-terminal, heterodimerisation domain of RBP7 (RpoE)"/>
    <property type="match status" value="1"/>
</dbReference>
<proteinExistence type="inferred from homology"/>
<dbReference type="InterPro" id="IPR012340">
    <property type="entry name" value="NA-bd_OB-fold"/>
</dbReference>
<dbReference type="Proteomes" id="UP000007754">
    <property type="component" value="Unplaced"/>
</dbReference>
<evidence type="ECO:0000313" key="9">
    <source>
        <dbReference type="Proteomes" id="UP000007754"/>
    </source>
</evidence>
<dbReference type="Gene3D" id="2.40.50.140">
    <property type="entry name" value="Nucleic acid-binding proteins"/>
    <property type="match status" value="1"/>
</dbReference>
<evidence type="ECO:0000256" key="6">
    <source>
        <dbReference type="RuleBase" id="RU369086"/>
    </source>
</evidence>
<dbReference type="GO" id="GO:0005665">
    <property type="term" value="C:RNA polymerase II, core complex"/>
    <property type="evidence" value="ECO:0007669"/>
    <property type="project" value="TreeGrafter"/>
</dbReference>
<keyword evidence="5 6" id="KW-0539">Nucleus</keyword>
<dbReference type="GO" id="GO:0000932">
    <property type="term" value="C:P-body"/>
    <property type="evidence" value="ECO:0007669"/>
    <property type="project" value="TreeGrafter"/>
</dbReference>
<keyword evidence="3 6" id="KW-0240">DNA-directed RNA polymerase</keyword>
<organism evidence="8 9">
    <name type="scientific">Taeniopygia guttata</name>
    <name type="common">Zebra finch</name>
    <name type="synonym">Poephila guttata</name>
    <dbReference type="NCBI Taxonomy" id="59729"/>
    <lineage>
        <taxon>Eukaryota</taxon>
        <taxon>Metazoa</taxon>
        <taxon>Chordata</taxon>
        <taxon>Craniata</taxon>
        <taxon>Vertebrata</taxon>
        <taxon>Euteleostomi</taxon>
        <taxon>Archelosauria</taxon>
        <taxon>Archosauria</taxon>
        <taxon>Dinosauria</taxon>
        <taxon>Saurischia</taxon>
        <taxon>Theropoda</taxon>
        <taxon>Coelurosauria</taxon>
        <taxon>Aves</taxon>
        <taxon>Neognathae</taxon>
        <taxon>Neoaves</taxon>
        <taxon>Telluraves</taxon>
        <taxon>Australaves</taxon>
        <taxon>Passeriformes</taxon>
        <taxon>Passeroidea</taxon>
        <taxon>Estrildidae</taxon>
        <taxon>Estrildinae</taxon>
        <taxon>Taeniopygia</taxon>
    </lineage>
</organism>
<comment type="similarity">
    <text evidence="2">Belongs to the eukaryotic RPB7/RPC8 RNA polymerase subunit family.</text>
</comment>
<dbReference type="CDD" id="cd04462">
    <property type="entry name" value="S1_RNAPII_Rpb7"/>
    <property type="match status" value="1"/>
</dbReference>
<evidence type="ECO:0000256" key="5">
    <source>
        <dbReference type="ARBA" id="ARBA00023242"/>
    </source>
</evidence>
<dbReference type="GO" id="GO:0003727">
    <property type="term" value="F:single-stranded RNA binding"/>
    <property type="evidence" value="ECO:0007669"/>
    <property type="project" value="TreeGrafter"/>
</dbReference>
<dbReference type="Pfam" id="PF03876">
    <property type="entry name" value="SHS2_Rpb7-N"/>
    <property type="match status" value="1"/>
</dbReference>
<dbReference type="InterPro" id="IPR045113">
    <property type="entry name" value="Rpb7-like"/>
</dbReference>
<dbReference type="GO" id="GO:0006367">
    <property type="term" value="P:transcription initiation at RNA polymerase II promoter"/>
    <property type="evidence" value="ECO:0007669"/>
    <property type="project" value="TreeGrafter"/>
</dbReference>
<name>A0A674GY13_TAEGU</name>
<evidence type="ECO:0000256" key="2">
    <source>
        <dbReference type="ARBA" id="ARBA00009307"/>
    </source>
</evidence>
<reference evidence="8" key="1">
    <citation type="submission" date="2025-08" db="UniProtKB">
        <authorList>
            <consortium name="Ensembl"/>
        </authorList>
    </citation>
    <scope>IDENTIFICATION</scope>
</reference>
<dbReference type="Gene3D" id="3.30.1490.120">
    <property type="entry name" value="RNA polymerase Rpb7-like, N-terminal domain"/>
    <property type="match status" value="1"/>
</dbReference>
<evidence type="ECO:0000256" key="4">
    <source>
        <dbReference type="ARBA" id="ARBA00023163"/>
    </source>
</evidence>
<comment type="subcellular location">
    <subcellularLocation>
        <location evidence="1 6">Nucleus</location>
    </subcellularLocation>
</comment>
<evidence type="ECO:0000256" key="3">
    <source>
        <dbReference type="ARBA" id="ARBA00022478"/>
    </source>
</evidence>
<accession>A0A674GY13</accession>
<evidence type="ECO:0000259" key="7">
    <source>
        <dbReference type="Pfam" id="PF03876"/>
    </source>
</evidence>
<protein>
    <recommendedName>
        <fullName evidence="6">DNA-directed RNA polymerase subunit</fullName>
    </recommendedName>
</protein>
<dbReference type="GeneTree" id="ENSGT00390000008975"/>
<dbReference type="GO" id="GO:0060213">
    <property type="term" value="P:positive regulation of nuclear-transcribed mRNA poly(A) tail shortening"/>
    <property type="evidence" value="ECO:0007669"/>
    <property type="project" value="TreeGrafter"/>
</dbReference>
<dbReference type="FunFam" id="3.30.1490.120:FF:000001">
    <property type="entry name" value="DNA-directed RNA polymerase II subunit RPB7"/>
    <property type="match status" value="1"/>
</dbReference>
<sequence length="268" mass="29128">MFYHISLEHEILLHPRYFGPNLLNTVKQKLFTEVEGTCTGKYGFVIAVTTIDNVGAGVIQPGRGFVLYPVRYKAIVFRPFKGEVVDAVVTQVNKSIPSEMEFDPNSNPPCYKTVDEDIVIQQDDEIRLKIVGTRVDKNDIFAIGSLMDDYLGEAGLRFWGDLGNFGVLGGFGGPRRVWGVLGGILKGFWVSREGVWGYLGGPGGILEVLGGFWGVPGGFWGRFGEFWECPRWVLGGPGGGLGVTEDFGGSRGGFWGPSSFPPAPGLVS</sequence>
<dbReference type="GO" id="GO:0031369">
    <property type="term" value="F:translation initiation factor binding"/>
    <property type="evidence" value="ECO:0007669"/>
    <property type="project" value="TreeGrafter"/>
</dbReference>
<dbReference type="AlphaFoldDB" id="A0A674GY13"/>
<feature type="domain" description="RNA polymerase Rpb7-like N-terminal" evidence="7">
    <location>
        <begin position="10"/>
        <end position="64"/>
    </location>
</feature>
<dbReference type="InterPro" id="IPR005576">
    <property type="entry name" value="Rpb7-like_N"/>
</dbReference>
<dbReference type="GO" id="GO:0003697">
    <property type="term" value="F:single-stranded DNA binding"/>
    <property type="evidence" value="ECO:0007669"/>
    <property type="project" value="TreeGrafter"/>
</dbReference>
<evidence type="ECO:0000256" key="1">
    <source>
        <dbReference type="ARBA" id="ARBA00004123"/>
    </source>
</evidence>
<dbReference type="GO" id="GO:0045948">
    <property type="term" value="P:positive regulation of translational initiation"/>
    <property type="evidence" value="ECO:0007669"/>
    <property type="project" value="TreeGrafter"/>
</dbReference>
<dbReference type="FunFam" id="2.40.50.140:FF:000043">
    <property type="entry name" value="DNA-directed RNA polymerase II subunit RPB7"/>
    <property type="match status" value="1"/>
</dbReference>
<dbReference type="SUPFAM" id="SSF50249">
    <property type="entry name" value="Nucleic acid-binding proteins"/>
    <property type="match status" value="1"/>
</dbReference>
<keyword evidence="4 6" id="KW-0804">Transcription</keyword>
<comment type="function">
    <text evidence="6">DNA-dependent RNA polymerase which catalyzes the transcription of DNA into RNA using the four ribonucleoside triphosphates as substrates.</text>
</comment>
<evidence type="ECO:0000313" key="8">
    <source>
        <dbReference type="Ensembl" id="ENSTGUP00000027994.1"/>
    </source>
</evidence>
<reference evidence="8" key="2">
    <citation type="submission" date="2025-09" db="UniProtKB">
        <authorList>
            <consortium name="Ensembl"/>
        </authorList>
    </citation>
    <scope>IDENTIFICATION</scope>
</reference>
<dbReference type="InterPro" id="IPR036898">
    <property type="entry name" value="RNA_pol_Rpb7-like_N_sf"/>
</dbReference>
<dbReference type="PANTHER" id="PTHR12709">
    <property type="entry name" value="DNA-DIRECTED RNA POLYMERASE II, III"/>
    <property type="match status" value="1"/>
</dbReference>
<dbReference type="CDD" id="cd04329">
    <property type="entry name" value="RNAP_II_Rpb7_N"/>
    <property type="match status" value="1"/>
</dbReference>